<dbReference type="InParanoid" id="J4I8F4"/>
<keyword evidence="2" id="KW-0812">Transmembrane</keyword>
<dbReference type="RefSeq" id="XP_012178599.1">
    <property type="nucleotide sequence ID" value="XM_012323209.1"/>
</dbReference>
<feature type="compositionally biased region" description="Polar residues" evidence="1">
    <location>
        <begin position="172"/>
        <end position="185"/>
    </location>
</feature>
<dbReference type="EMBL" id="HE796927">
    <property type="protein sequence ID" value="CCL99316.1"/>
    <property type="molecule type" value="Genomic_DNA"/>
</dbReference>
<sequence length="201" mass="22209">MAATWYYLYYHNGGQRVIRGSPFKLTPALPDLLLRDGTIYFLAIVLLNVTDIALFTSGNGLADVAVLIFPITSVLISRLLLHLRKATSSGIVFSSETPSFVRTRDALPSSEHLPPITYAMHHLRKGATVDPDWDTDTVMYAQNSPWDNDIEMRPIGARRNGGRDVVDCDDSTAPSADTKSRTGSLSHPRGRSPVRVSFHIE</sequence>
<feature type="transmembrane region" description="Helical" evidence="2">
    <location>
        <begin position="39"/>
        <end position="58"/>
    </location>
</feature>
<reference evidence="3 4" key="1">
    <citation type="journal article" date="2012" name="Appl. Environ. Microbiol.">
        <title>Short-read sequencing for genomic analysis of the brown rot fungus Fibroporia radiculosa.</title>
        <authorList>
            <person name="Tang J.D."/>
            <person name="Perkins A.D."/>
            <person name="Sonstegard T.S."/>
            <person name="Schroeder S.G."/>
            <person name="Burgess S.C."/>
            <person name="Diehl S.V."/>
        </authorList>
    </citation>
    <scope>NUCLEOTIDE SEQUENCE [LARGE SCALE GENOMIC DNA]</scope>
    <source>
        <strain evidence="3 4">TFFH 294</strain>
    </source>
</reference>
<evidence type="ECO:0000313" key="3">
    <source>
        <dbReference type="EMBL" id="CCL99316.1"/>
    </source>
</evidence>
<dbReference type="HOGENOM" id="CLU_1360424_0_0_1"/>
<organism evidence="3 4">
    <name type="scientific">Fibroporia radiculosa</name>
    <dbReference type="NCBI Taxonomy" id="599839"/>
    <lineage>
        <taxon>Eukaryota</taxon>
        <taxon>Fungi</taxon>
        <taxon>Dikarya</taxon>
        <taxon>Basidiomycota</taxon>
        <taxon>Agaricomycotina</taxon>
        <taxon>Agaricomycetes</taxon>
        <taxon>Polyporales</taxon>
        <taxon>Fibroporiaceae</taxon>
        <taxon>Fibroporia</taxon>
    </lineage>
</organism>
<dbReference type="AlphaFoldDB" id="J4I8F4"/>
<keyword evidence="4" id="KW-1185">Reference proteome</keyword>
<dbReference type="GeneID" id="24094227"/>
<gene>
    <name evidence="3" type="ORF">FIBRA_01332</name>
</gene>
<keyword evidence="2" id="KW-0472">Membrane</keyword>
<keyword evidence="2" id="KW-1133">Transmembrane helix</keyword>
<proteinExistence type="predicted"/>
<dbReference type="OrthoDB" id="2756573at2759"/>
<protein>
    <submittedName>
        <fullName evidence="3">Uncharacterized protein</fullName>
    </submittedName>
</protein>
<feature type="transmembrane region" description="Helical" evidence="2">
    <location>
        <begin position="64"/>
        <end position="81"/>
    </location>
</feature>
<evidence type="ECO:0000256" key="2">
    <source>
        <dbReference type="SAM" id="Phobius"/>
    </source>
</evidence>
<evidence type="ECO:0000256" key="1">
    <source>
        <dbReference type="SAM" id="MobiDB-lite"/>
    </source>
</evidence>
<dbReference type="Proteomes" id="UP000006352">
    <property type="component" value="Unassembled WGS sequence"/>
</dbReference>
<name>J4I8F4_9APHY</name>
<feature type="region of interest" description="Disordered" evidence="1">
    <location>
        <begin position="150"/>
        <end position="201"/>
    </location>
</feature>
<evidence type="ECO:0000313" key="4">
    <source>
        <dbReference type="Proteomes" id="UP000006352"/>
    </source>
</evidence>
<accession>J4I8F4</accession>